<evidence type="ECO:0000313" key="2">
    <source>
        <dbReference type="EMBL" id="KXZ51697.1"/>
    </source>
</evidence>
<organism evidence="2 3">
    <name type="scientific">Gonium pectorale</name>
    <name type="common">Green alga</name>
    <dbReference type="NCBI Taxonomy" id="33097"/>
    <lineage>
        <taxon>Eukaryota</taxon>
        <taxon>Viridiplantae</taxon>
        <taxon>Chlorophyta</taxon>
        <taxon>core chlorophytes</taxon>
        <taxon>Chlorophyceae</taxon>
        <taxon>CS clade</taxon>
        <taxon>Chlamydomonadales</taxon>
        <taxon>Volvocaceae</taxon>
        <taxon>Gonium</taxon>
    </lineage>
</organism>
<dbReference type="EMBL" id="LSYV01000012">
    <property type="protein sequence ID" value="KXZ51697.1"/>
    <property type="molecule type" value="Genomic_DNA"/>
</dbReference>
<sequence>MGAGSVAAVRLRQLDLASYNAAFYGDCPCEARGTDAGGPESRDAGSSAVAHTAAFPPADAAAFLASGACSAPPAPMPPAATTAASGADNSIWWLSDPVARSLAQESIPHPVQDQYAHLHYRPGDRLCDEIVPGLVEERPRPGDRFVRPLKLGQLDLDTYNAAVAPDGMGGASGVDIHGKLSDALTEAQPSRSPGIPGVLPQAMSAPPQLLEKLRPEASSMDIDRSAASGGGARAATPRGRYLANESVPSVLPEPVTVQVASRGRNVEKRRTDSGRGSKPTARGAVGIFYPKLYLSGGDCIECDGELMSRGRFERLAGTATAKWHVSIKVLPSGVTLGRWLREHGIPVLQGKPRLTKLRRRQGEADRALSASVGHYSPHTDLHTLQEEDEQGEEEEEDTQSLMQTAAAPPVAAPSQRKAHTEQAITATAAAARGARAQAVTM</sequence>
<comment type="caution">
    <text evidence="2">The sequence shown here is derived from an EMBL/GenBank/DDBJ whole genome shotgun (WGS) entry which is preliminary data.</text>
</comment>
<keyword evidence="3" id="KW-1185">Reference proteome</keyword>
<evidence type="ECO:0000313" key="3">
    <source>
        <dbReference type="Proteomes" id="UP000075714"/>
    </source>
</evidence>
<dbReference type="AlphaFoldDB" id="A0A150GPE4"/>
<feature type="compositionally biased region" description="Basic and acidic residues" evidence="1">
    <location>
        <begin position="264"/>
        <end position="275"/>
    </location>
</feature>
<feature type="region of interest" description="Disordered" evidence="1">
    <location>
        <begin position="261"/>
        <end position="280"/>
    </location>
</feature>
<evidence type="ECO:0000256" key="1">
    <source>
        <dbReference type="SAM" id="MobiDB-lite"/>
    </source>
</evidence>
<dbReference type="OrthoDB" id="551189at2759"/>
<gene>
    <name evidence="2" type="ORF">GPECTOR_11g147</name>
</gene>
<feature type="region of interest" description="Disordered" evidence="1">
    <location>
        <begin position="359"/>
        <end position="423"/>
    </location>
</feature>
<reference evidence="3" key="1">
    <citation type="journal article" date="2016" name="Nat. Commun.">
        <title>The Gonium pectorale genome demonstrates co-option of cell cycle regulation during the evolution of multicellularity.</title>
        <authorList>
            <person name="Hanschen E.R."/>
            <person name="Marriage T.N."/>
            <person name="Ferris P.J."/>
            <person name="Hamaji T."/>
            <person name="Toyoda A."/>
            <person name="Fujiyama A."/>
            <person name="Neme R."/>
            <person name="Noguchi H."/>
            <person name="Minakuchi Y."/>
            <person name="Suzuki M."/>
            <person name="Kawai-Toyooka H."/>
            <person name="Smith D.R."/>
            <person name="Sparks H."/>
            <person name="Anderson J."/>
            <person name="Bakaric R."/>
            <person name="Luria V."/>
            <person name="Karger A."/>
            <person name="Kirschner M.W."/>
            <person name="Durand P.M."/>
            <person name="Michod R.E."/>
            <person name="Nozaki H."/>
            <person name="Olson B.J."/>
        </authorList>
    </citation>
    <scope>NUCLEOTIDE SEQUENCE [LARGE SCALE GENOMIC DNA]</scope>
    <source>
        <strain evidence="3">NIES-2863</strain>
    </source>
</reference>
<name>A0A150GPE4_GONPE</name>
<accession>A0A150GPE4</accession>
<feature type="compositionally biased region" description="Acidic residues" evidence="1">
    <location>
        <begin position="386"/>
        <end position="398"/>
    </location>
</feature>
<protein>
    <submittedName>
        <fullName evidence="2">Uncharacterized protein</fullName>
    </submittedName>
</protein>
<proteinExistence type="predicted"/>
<dbReference type="Proteomes" id="UP000075714">
    <property type="component" value="Unassembled WGS sequence"/>
</dbReference>